<gene>
    <name evidence="1" type="ORF">S01H4_59395</name>
</gene>
<dbReference type="AlphaFoldDB" id="X1CIC6"/>
<dbReference type="EMBL" id="BART01034823">
    <property type="protein sequence ID" value="GAH08071.1"/>
    <property type="molecule type" value="Genomic_DNA"/>
</dbReference>
<feature type="non-terminal residue" evidence="1">
    <location>
        <position position="61"/>
    </location>
</feature>
<proteinExistence type="predicted"/>
<name>X1CIC6_9ZZZZ</name>
<evidence type="ECO:0000313" key="1">
    <source>
        <dbReference type="EMBL" id="GAH08071.1"/>
    </source>
</evidence>
<accession>X1CIC6</accession>
<sequence length="61" mass="7086">MRASHLVETFERALIKGLDKIQANSNLAGSRSQNLRAKFRLKVLNEIYNVHFITFKNILEQ</sequence>
<reference evidence="1" key="1">
    <citation type="journal article" date="2014" name="Front. Microbiol.">
        <title>High frequency of phylogenetically diverse reductive dehalogenase-homologous genes in deep subseafloor sedimentary metagenomes.</title>
        <authorList>
            <person name="Kawai M."/>
            <person name="Futagami T."/>
            <person name="Toyoda A."/>
            <person name="Takaki Y."/>
            <person name="Nishi S."/>
            <person name="Hori S."/>
            <person name="Arai W."/>
            <person name="Tsubouchi T."/>
            <person name="Morono Y."/>
            <person name="Uchiyama I."/>
            <person name="Ito T."/>
            <person name="Fujiyama A."/>
            <person name="Inagaki F."/>
            <person name="Takami H."/>
        </authorList>
    </citation>
    <scope>NUCLEOTIDE SEQUENCE</scope>
    <source>
        <strain evidence="1">Expedition CK06-06</strain>
    </source>
</reference>
<protein>
    <submittedName>
        <fullName evidence="1">Uncharacterized protein</fullName>
    </submittedName>
</protein>
<comment type="caution">
    <text evidence="1">The sequence shown here is derived from an EMBL/GenBank/DDBJ whole genome shotgun (WGS) entry which is preliminary data.</text>
</comment>
<organism evidence="1">
    <name type="scientific">marine sediment metagenome</name>
    <dbReference type="NCBI Taxonomy" id="412755"/>
    <lineage>
        <taxon>unclassified sequences</taxon>
        <taxon>metagenomes</taxon>
        <taxon>ecological metagenomes</taxon>
    </lineage>
</organism>